<dbReference type="AlphaFoldDB" id="A0A699HQ34"/>
<dbReference type="PROSITE" id="PS51257">
    <property type="entry name" value="PROKAR_LIPOPROTEIN"/>
    <property type="match status" value="1"/>
</dbReference>
<dbReference type="EMBL" id="BKCJ010197831">
    <property type="protein sequence ID" value="GEY66014.1"/>
    <property type="molecule type" value="Genomic_DNA"/>
</dbReference>
<feature type="region of interest" description="Disordered" evidence="1">
    <location>
        <begin position="1"/>
        <end position="31"/>
    </location>
</feature>
<evidence type="ECO:0000313" key="2">
    <source>
        <dbReference type="EMBL" id="GEY66014.1"/>
    </source>
</evidence>
<proteinExistence type="predicted"/>
<name>A0A699HQ34_TANCI</name>
<sequence length="264" mass="28218">MSSESDKLNLREGTAENQGVGASGASCDGSSKVSNYSPLVSPTITINMPRGLYNINVAATFGVLLTTISDLYMLTKDIEAGKHDELLSGMINDKRMAVMDALGAICDSVQAENNNTNVIPCKVSHVDDLTIVDTLVAKNLNRKGHDQNQVQQEGQNWIKVYQRQTFVSIPIIVITPNVPTPTVAMTNDGFQTMGKKKKKGTSKSTNSGQTGGHSVKQNLRKDIRELLGNGAGKGTPWYKGGVNLMVTGIPGQEDALGNAAKGRK</sequence>
<evidence type="ECO:0000256" key="1">
    <source>
        <dbReference type="SAM" id="MobiDB-lite"/>
    </source>
</evidence>
<comment type="caution">
    <text evidence="2">The sequence shown here is derived from an EMBL/GenBank/DDBJ whole genome shotgun (WGS) entry which is preliminary data.</text>
</comment>
<organism evidence="2">
    <name type="scientific">Tanacetum cinerariifolium</name>
    <name type="common">Dalmatian daisy</name>
    <name type="synonym">Chrysanthemum cinerariifolium</name>
    <dbReference type="NCBI Taxonomy" id="118510"/>
    <lineage>
        <taxon>Eukaryota</taxon>
        <taxon>Viridiplantae</taxon>
        <taxon>Streptophyta</taxon>
        <taxon>Embryophyta</taxon>
        <taxon>Tracheophyta</taxon>
        <taxon>Spermatophyta</taxon>
        <taxon>Magnoliopsida</taxon>
        <taxon>eudicotyledons</taxon>
        <taxon>Gunneridae</taxon>
        <taxon>Pentapetalae</taxon>
        <taxon>asterids</taxon>
        <taxon>campanulids</taxon>
        <taxon>Asterales</taxon>
        <taxon>Asteraceae</taxon>
        <taxon>Asteroideae</taxon>
        <taxon>Anthemideae</taxon>
        <taxon>Anthemidinae</taxon>
        <taxon>Tanacetum</taxon>
    </lineage>
</organism>
<accession>A0A699HQ34</accession>
<reference evidence="2" key="1">
    <citation type="journal article" date="2019" name="Sci. Rep.">
        <title>Draft genome of Tanacetum cinerariifolium, the natural source of mosquito coil.</title>
        <authorList>
            <person name="Yamashiro T."/>
            <person name="Shiraishi A."/>
            <person name="Satake H."/>
            <person name="Nakayama K."/>
        </authorList>
    </citation>
    <scope>NUCLEOTIDE SEQUENCE</scope>
</reference>
<feature type="region of interest" description="Disordered" evidence="1">
    <location>
        <begin position="191"/>
        <end position="217"/>
    </location>
</feature>
<protein>
    <submittedName>
        <fullName evidence="2">Uncharacterized protein</fullName>
    </submittedName>
</protein>
<gene>
    <name evidence="2" type="ORF">Tci_437988</name>
</gene>
<feature type="compositionally biased region" description="Basic and acidic residues" evidence="1">
    <location>
        <begin position="1"/>
        <end position="14"/>
    </location>
</feature>